<evidence type="ECO:0000256" key="5">
    <source>
        <dbReference type="ARBA" id="ARBA00034808"/>
    </source>
</evidence>
<dbReference type="GO" id="GO:0003676">
    <property type="term" value="F:nucleic acid binding"/>
    <property type="evidence" value="ECO:0007669"/>
    <property type="project" value="InterPro"/>
</dbReference>
<protein>
    <recommendedName>
        <fullName evidence="5">DNA 3'-5' helicase</fullName>
        <ecNumber evidence="5">5.6.2.4</ecNumber>
    </recommendedName>
</protein>
<evidence type="ECO:0000259" key="8">
    <source>
        <dbReference type="PROSITE" id="PS51194"/>
    </source>
</evidence>
<dbReference type="PROSITE" id="PS51194">
    <property type="entry name" value="HELICASE_CTER"/>
    <property type="match status" value="1"/>
</dbReference>
<dbReference type="Pfam" id="PF00270">
    <property type="entry name" value="DEAD"/>
    <property type="match status" value="1"/>
</dbReference>
<dbReference type="Pfam" id="PF00271">
    <property type="entry name" value="Helicase_C"/>
    <property type="match status" value="1"/>
</dbReference>
<dbReference type="SUPFAM" id="SSF52540">
    <property type="entry name" value="P-loop containing nucleoside triphosphate hydrolases"/>
    <property type="match status" value="1"/>
</dbReference>
<dbReference type="InterPro" id="IPR011545">
    <property type="entry name" value="DEAD/DEAH_box_helicase_dom"/>
</dbReference>
<dbReference type="PROSITE" id="PS51192">
    <property type="entry name" value="HELICASE_ATP_BIND_1"/>
    <property type="match status" value="1"/>
</dbReference>
<dbReference type="GO" id="GO:0000724">
    <property type="term" value="P:double-strand break repair via homologous recombination"/>
    <property type="evidence" value="ECO:0007669"/>
    <property type="project" value="TreeGrafter"/>
</dbReference>
<dbReference type="GO" id="GO:0005737">
    <property type="term" value="C:cytoplasm"/>
    <property type="evidence" value="ECO:0007669"/>
    <property type="project" value="TreeGrafter"/>
</dbReference>
<comment type="caution">
    <text evidence="9">The sequence shown here is derived from an EMBL/GenBank/DDBJ whole genome shotgun (WGS) entry which is preliminary data.</text>
</comment>
<evidence type="ECO:0000313" key="9">
    <source>
        <dbReference type="EMBL" id="KAJ8069089.1"/>
    </source>
</evidence>
<sequence length="1201" mass="135643">MESNFEALFEYIGNDRLQRCIKVYSRIFACFICYMMRTAPLENHTDETETGVKYTNAQWKCIQRIRGELDEGTPADDEAEDRPLTNALMCLCMLTVMQDTSRIGLYHSPMMHYLAVRGVDEQSQSLRSAFCYTPILAGMLWINRLIMLEVAVPCEPWPELQLNGKADVDSVPDRIHQLRALHLCEGSFSPTSSILTQLAMGKKFNKTHQSPSNIHWSDDEQTINYLGQPVILAKIERMCHTLIGELQALMNVLTFGSPVPPIDLSRIVDSMAWSQAFRRQNFSFITHAQNQDQVGGEYGFLLERARKKGGLWRLLQTHPTTKKVEWVDSQVTAYLTKERQFLRKLMVCMHITGGQPARGPELGSIKVSNSIYSARNIYIINGRVCFLTMYDKARKRRGNTEYIIRCLSDEVSQIVTQYLVRVRPFARALDHRESEYLFGDLRGPWAGEELSQALGSATRKHLGVYLRASGWRHTAIGIATRYLMRASKTWEKEHEDPEDRGDEFAEGDDDEELELDTFRHIMVRQSGHGRRVAQAHYAIDGAFLHRLGPDLITAYEQASMAWHGLWKLSSNGVGSRHSSRVGGIGHRRDASQQLTSRAIKRGRIESSDPALVGLQRIYHDPQAKPRSEGQASALQLVHHPSKIQPLVIVLPTSSGKSALFFSVAAMTQQQTVVVVVPFAALVDDIIERGRAAGLDCTEWINETSGHELSQLVVVSADRAVQGQFLHYAKGLELEGQLAHVFFDEVHVAFTDTSYRERLRELWTLRYLDCPFTGLTATLMVDLEDVLRERLCIDNAQIFRRSTARKTIRYQVRDSKHTAPSQIAIVYVQRTHLSAGKRGVIYVRSYETGRAVSGALECPFYRARAESKGEVLQQWVQGPGGWIVATGALGTGINIEGIVYVVHVGRPYGLTSFVQQSGRGGRNGEVSESIIITRVEHSSGRRRSEIMSEYSVEQIDEDAMTEFIQGPGCRRQVLGRHMDGNTGGSSCSQTDSVYCDQCWIGSRARGPILDAARDEQEIGTIEDSGSIAGADIIQRRLGQVQAFQEQMIAVMDRLQGDCIYCGLIQKAHARGRAHAYKDYPHAVASGCGRTAYQAWREKIDLGSFQHCWKCGLSQRICRRLEDDGWCEYPEVMLPGIFILYQQQHLPAIVEAAKFHGDYTVDIWEWLREVGEGFGRDWESNWMKTWRMVCEIYARMMEEGISA</sequence>
<keyword evidence="2" id="KW-0547">Nucleotide-binding</keyword>
<dbReference type="EC" id="5.6.2.4" evidence="5"/>
<keyword evidence="10" id="KW-1185">Reference proteome</keyword>
<dbReference type="SMART" id="SM00487">
    <property type="entry name" value="DEXDc"/>
    <property type="match status" value="1"/>
</dbReference>
<keyword evidence="3" id="KW-0067">ATP-binding</keyword>
<evidence type="ECO:0000256" key="2">
    <source>
        <dbReference type="ARBA" id="ARBA00022741"/>
    </source>
</evidence>
<organism evidence="9 10">
    <name type="scientific">Sclerotinia nivalis</name>
    <dbReference type="NCBI Taxonomy" id="352851"/>
    <lineage>
        <taxon>Eukaryota</taxon>
        <taxon>Fungi</taxon>
        <taxon>Dikarya</taxon>
        <taxon>Ascomycota</taxon>
        <taxon>Pezizomycotina</taxon>
        <taxon>Leotiomycetes</taxon>
        <taxon>Helotiales</taxon>
        <taxon>Sclerotiniaceae</taxon>
        <taxon>Sclerotinia</taxon>
    </lineage>
</organism>
<dbReference type="Proteomes" id="UP001152300">
    <property type="component" value="Unassembled WGS sequence"/>
</dbReference>
<name>A0A9X0AUB4_9HELO</name>
<gene>
    <name evidence="9" type="ORF">OCU04_002762</name>
</gene>
<dbReference type="GO" id="GO:0043138">
    <property type="term" value="F:3'-5' DNA helicase activity"/>
    <property type="evidence" value="ECO:0007669"/>
    <property type="project" value="UniProtKB-EC"/>
</dbReference>
<feature type="region of interest" description="Disordered" evidence="6">
    <location>
        <begin position="490"/>
        <end position="509"/>
    </location>
</feature>
<feature type="domain" description="Helicase C-terminal" evidence="8">
    <location>
        <begin position="826"/>
        <end position="967"/>
    </location>
</feature>
<dbReference type="PANTHER" id="PTHR13710">
    <property type="entry name" value="DNA HELICASE RECQ FAMILY MEMBER"/>
    <property type="match status" value="1"/>
</dbReference>
<comment type="catalytic activity">
    <reaction evidence="4">
        <text>Couples ATP hydrolysis with the unwinding of duplex DNA by translocating in the 3'-5' direction.</text>
        <dbReference type="EC" id="5.6.2.4"/>
    </reaction>
</comment>
<dbReference type="GO" id="GO:0009378">
    <property type="term" value="F:four-way junction helicase activity"/>
    <property type="evidence" value="ECO:0007669"/>
    <property type="project" value="TreeGrafter"/>
</dbReference>
<feature type="compositionally biased region" description="Acidic residues" evidence="6">
    <location>
        <begin position="498"/>
        <end position="509"/>
    </location>
</feature>
<evidence type="ECO:0000256" key="3">
    <source>
        <dbReference type="ARBA" id="ARBA00022840"/>
    </source>
</evidence>
<dbReference type="PANTHER" id="PTHR13710:SF154">
    <property type="entry name" value="RECQ HELICASE, PUTATIVE (AFU_ORTHOLOGUE AFUA_6G14720)-RELATED"/>
    <property type="match status" value="1"/>
</dbReference>
<dbReference type="SMART" id="SM00490">
    <property type="entry name" value="HELICc"/>
    <property type="match status" value="1"/>
</dbReference>
<dbReference type="InterPro" id="IPR014001">
    <property type="entry name" value="Helicase_ATP-bd"/>
</dbReference>
<dbReference type="OrthoDB" id="3522001at2759"/>
<proteinExistence type="inferred from homology"/>
<dbReference type="EMBL" id="JAPEIS010000002">
    <property type="protein sequence ID" value="KAJ8069089.1"/>
    <property type="molecule type" value="Genomic_DNA"/>
</dbReference>
<comment type="similarity">
    <text evidence="1">Belongs to the helicase family. RecQ subfamily.</text>
</comment>
<feature type="domain" description="Helicase ATP-binding" evidence="7">
    <location>
        <begin position="637"/>
        <end position="796"/>
    </location>
</feature>
<evidence type="ECO:0000313" key="10">
    <source>
        <dbReference type="Proteomes" id="UP001152300"/>
    </source>
</evidence>
<dbReference type="InterPro" id="IPR027417">
    <property type="entry name" value="P-loop_NTPase"/>
</dbReference>
<accession>A0A9X0AUB4</accession>
<dbReference type="Gene3D" id="3.40.50.300">
    <property type="entry name" value="P-loop containing nucleotide triphosphate hydrolases"/>
    <property type="match status" value="2"/>
</dbReference>
<evidence type="ECO:0000256" key="4">
    <source>
        <dbReference type="ARBA" id="ARBA00034617"/>
    </source>
</evidence>
<dbReference type="InterPro" id="IPR001650">
    <property type="entry name" value="Helicase_C-like"/>
</dbReference>
<reference evidence="9" key="1">
    <citation type="submission" date="2022-11" db="EMBL/GenBank/DDBJ databases">
        <title>Genome Resource of Sclerotinia nivalis Strain SnTB1, a Plant Pathogen Isolated from American Ginseng.</title>
        <authorList>
            <person name="Fan S."/>
        </authorList>
    </citation>
    <scope>NUCLEOTIDE SEQUENCE</scope>
    <source>
        <strain evidence="9">SnTB1</strain>
    </source>
</reference>
<dbReference type="GO" id="GO:0005694">
    <property type="term" value="C:chromosome"/>
    <property type="evidence" value="ECO:0007669"/>
    <property type="project" value="TreeGrafter"/>
</dbReference>
<evidence type="ECO:0000256" key="1">
    <source>
        <dbReference type="ARBA" id="ARBA00005446"/>
    </source>
</evidence>
<dbReference type="GO" id="GO:0005524">
    <property type="term" value="F:ATP binding"/>
    <property type="evidence" value="ECO:0007669"/>
    <property type="project" value="UniProtKB-KW"/>
</dbReference>
<dbReference type="AlphaFoldDB" id="A0A9X0AUB4"/>
<evidence type="ECO:0000256" key="6">
    <source>
        <dbReference type="SAM" id="MobiDB-lite"/>
    </source>
</evidence>
<evidence type="ECO:0000259" key="7">
    <source>
        <dbReference type="PROSITE" id="PS51192"/>
    </source>
</evidence>